<dbReference type="Gene3D" id="2.40.440.10">
    <property type="entry name" value="L,D-transpeptidase catalytic domain-like"/>
    <property type="match status" value="1"/>
</dbReference>
<evidence type="ECO:0000313" key="10">
    <source>
        <dbReference type="Proteomes" id="UP000184386"/>
    </source>
</evidence>
<dbReference type="UniPathway" id="UPA00219"/>
<dbReference type="EMBL" id="FRAC01000007">
    <property type="protein sequence ID" value="SHJ86479.1"/>
    <property type="molecule type" value="Genomic_DNA"/>
</dbReference>
<reference evidence="9 10" key="1">
    <citation type="submission" date="2016-11" db="EMBL/GenBank/DDBJ databases">
        <authorList>
            <person name="Jaros S."/>
            <person name="Januszkiewicz K."/>
            <person name="Wedrychowicz H."/>
        </authorList>
    </citation>
    <scope>NUCLEOTIDE SEQUENCE [LARGE SCALE GENOMIC DNA]</scope>
    <source>
        <strain evidence="9 10">DSM 15929</strain>
    </source>
</reference>
<dbReference type="GO" id="GO:0018104">
    <property type="term" value="P:peptidoglycan-protein cross-linking"/>
    <property type="evidence" value="ECO:0007669"/>
    <property type="project" value="TreeGrafter"/>
</dbReference>
<dbReference type="Proteomes" id="UP000184386">
    <property type="component" value="Unassembled WGS sequence"/>
</dbReference>
<dbReference type="STRING" id="1121322.SAMN02745136_01155"/>
<feature type="region of interest" description="Disordered" evidence="7">
    <location>
        <begin position="514"/>
        <end position="538"/>
    </location>
</feature>
<dbReference type="RefSeq" id="WP_073273758.1">
    <property type="nucleotide sequence ID" value="NZ_FRAC01000007.1"/>
</dbReference>
<dbReference type="GO" id="GO:0071972">
    <property type="term" value="F:peptidoglycan L,D-transpeptidase activity"/>
    <property type="evidence" value="ECO:0007669"/>
    <property type="project" value="TreeGrafter"/>
</dbReference>
<dbReference type="InterPro" id="IPR032179">
    <property type="entry name" value="Cry22Aa_Ig-like"/>
</dbReference>
<evidence type="ECO:0000256" key="6">
    <source>
        <dbReference type="PROSITE-ProRule" id="PRU01373"/>
    </source>
</evidence>
<dbReference type="PANTHER" id="PTHR30582">
    <property type="entry name" value="L,D-TRANSPEPTIDASE"/>
    <property type="match status" value="1"/>
</dbReference>
<dbReference type="GO" id="GO:0008360">
    <property type="term" value="P:regulation of cell shape"/>
    <property type="evidence" value="ECO:0007669"/>
    <property type="project" value="UniProtKB-UniRule"/>
</dbReference>
<evidence type="ECO:0000256" key="7">
    <source>
        <dbReference type="SAM" id="MobiDB-lite"/>
    </source>
</evidence>
<comment type="pathway">
    <text evidence="1 6">Cell wall biogenesis; peptidoglycan biosynthesis.</text>
</comment>
<feature type="active site" description="Proton donor/acceptor" evidence="6">
    <location>
        <position position="109"/>
    </location>
</feature>
<evidence type="ECO:0000259" key="8">
    <source>
        <dbReference type="PROSITE" id="PS52029"/>
    </source>
</evidence>
<dbReference type="GO" id="GO:0071555">
    <property type="term" value="P:cell wall organization"/>
    <property type="evidence" value="ECO:0007669"/>
    <property type="project" value="UniProtKB-UniRule"/>
</dbReference>
<name>A0A1M6MSW1_9FIRM</name>
<keyword evidence="3 6" id="KW-0133">Cell shape</keyword>
<keyword evidence="5 6" id="KW-0961">Cell wall biogenesis/degradation</keyword>
<dbReference type="Pfam" id="PF16403">
    <property type="entry name" value="Bact_surface_Ig-like"/>
    <property type="match status" value="1"/>
</dbReference>
<gene>
    <name evidence="9" type="ORF">SAMN02745136_01155</name>
</gene>
<evidence type="ECO:0000256" key="5">
    <source>
        <dbReference type="ARBA" id="ARBA00023316"/>
    </source>
</evidence>
<evidence type="ECO:0000256" key="3">
    <source>
        <dbReference type="ARBA" id="ARBA00022960"/>
    </source>
</evidence>
<keyword evidence="10" id="KW-1185">Reference proteome</keyword>
<dbReference type="InterPro" id="IPR013783">
    <property type="entry name" value="Ig-like_fold"/>
</dbReference>
<keyword evidence="4 6" id="KW-0573">Peptidoglycan synthesis</keyword>
<sequence length="538" mass="59125">MTHSKKTIQRIIILSIATLIISFFSPVITEANVTKPYYIKVNKQQNCVTVYKEDAKGNYTVPVKAMICSVGADTPLGVFKTPAKYRWKLLMGDVWGQYSTRIVKGILFHSVWYYKMDASTLSAAQYNKLGTTASHGCVRLTVQDAKWIYDNCPLGTSVEIYNGKDPGPLGKPESIKLSLGTGWDPTDPDKNNPYLDKAPVLTAASSKSVEWGSKIDLYKGLKAVSSTGVDITKSIKVKGKVDSYTAGKYKINYSVSDELGRKTGKTVTYTVKQCKEAPVIKGAADRITGKGTVINKAYALKGVSAYLSTKKLSSKDIKVTIKKTSADEYAFAYSIKAENNKTGKAAASVYIDTTPPDLEGVSFKTITKKQLAAGKKEILKLAKKDIAVNDDYSELTPDDIKITVEPKEDYAYMVHYEVADKAGNITKETVQYTYFDNMRIEGIENRYDIPQDTVIDDAFALSGIQALDSNNTDCAGLLTVSISTEDNKTYEVTYTIIQQHNKKASVVCHFTLDSQSNGEADQKEQPAPEPTTPEPTNP</sequence>
<evidence type="ECO:0000256" key="4">
    <source>
        <dbReference type="ARBA" id="ARBA00022984"/>
    </source>
</evidence>
<dbReference type="GO" id="GO:0005576">
    <property type="term" value="C:extracellular region"/>
    <property type="evidence" value="ECO:0007669"/>
    <property type="project" value="TreeGrafter"/>
</dbReference>
<evidence type="ECO:0000256" key="2">
    <source>
        <dbReference type="ARBA" id="ARBA00022679"/>
    </source>
</evidence>
<dbReference type="InterPro" id="IPR038063">
    <property type="entry name" value="Transpep_catalytic_dom"/>
</dbReference>
<dbReference type="Gene3D" id="2.60.40.10">
    <property type="entry name" value="Immunoglobulins"/>
    <property type="match status" value="1"/>
</dbReference>
<organism evidence="9 10">
    <name type="scientific">Anaerocolumna jejuensis DSM 15929</name>
    <dbReference type="NCBI Taxonomy" id="1121322"/>
    <lineage>
        <taxon>Bacteria</taxon>
        <taxon>Bacillati</taxon>
        <taxon>Bacillota</taxon>
        <taxon>Clostridia</taxon>
        <taxon>Lachnospirales</taxon>
        <taxon>Lachnospiraceae</taxon>
        <taxon>Anaerocolumna</taxon>
    </lineage>
</organism>
<dbReference type="AlphaFoldDB" id="A0A1M6MSW1"/>
<dbReference type="CDD" id="cd16913">
    <property type="entry name" value="YkuD_like"/>
    <property type="match status" value="1"/>
</dbReference>
<dbReference type="PROSITE" id="PS52029">
    <property type="entry name" value="LD_TPASE"/>
    <property type="match status" value="1"/>
</dbReference>
<dbReference type="SUPFAM" id="SSF141523">
    <property type="entry name" value="L,D-transpeptidase catalytic domain-like"/>
    <property type="match status" value="1"/>
</dbReference>
<evidence type="ECO:0000256" key="1">
    <source>
        <dbReference type="ARBA" id="ARBA00004752"/>
    </source>
</evidence>
<dbReference type="InterPro" id="IPR005490">
    <property type="entry name" value="LD_TPept_cat_dom"/>
</dbReference>
<dbReference type="GO" id="GO:0016740">
    <property type="term" value="F:transferase activity"/>
    <property type="evidence" value="ECO:0007669"/>
    <property type="project" value="UniProtKB-KW"/>
</dbReference>
<feature type="active site" description="Nucleophile" evidence="6">
    <location>
        <position position="137"/>
    </location>
</feature>
<dbReference type="PANTHER" id="PTHR30582:SF2">
    <property type="entry name" value="L,D-TRANSPEPTIDASE YCIB-RELATED"/>
    <property type="match status" value="1"/>
</dbReference>
<evidence type="ECO:0000313" key="9">
    <source>
        <dbReference type="EMBL" id="SHJ86479.1"/>
    </source>
</evidence>
<feature type="domain" description="L,D-TPase catalytic" evidence="8">
    <location>
        <begin position="37"/>
        <end position="161"/>
    </location>
</feature>
<accession>A0A1M6MSW1</accession>
<dbReference type="Pfam" id="PF03734">
    <property type="entry name" value="YkuD"/>
    <property type="match status" value="1"/>
</dbReference>
<keyword evidence="2" id="KW-0808">Transferase</keyword>
<dbReference type="InterPro" id="IPR050979">
    <property type="entry name" value="LD-transpeptidase"/>
</dbReference>
<protein>
    <submittedName>
        <fullName evidence="9">L,D-transpeptidase catalytic domain</fullName>
    </submittedName>
</protein>
<proteinExistence type="predicted"/>
<feature type="compositionally biased region" description="Pro residues" evidence="7">
    <location>
        <begin position="527"/>
        <end position="538"/>
    </location>
</feature>